<feature type="compositionally biased region" description="Low complexity" evidence="1">
    <location>
        <begin position="1671"/>
        <end position="1686"/>
    </location>
</feature>
<feature type="compositionally biased region" description="Polar residues" evidence="1">
    <location>
        <begin position="700"/>
        <end position="715"/>
    </location>
</feature>
<feature type="compositionally biased region" description="Polar residues" evidence="1">
    <location>
        <begin position="850"/>
        <end position="860"/>
    </location>
</feature>
<feature type="compositionally biased region" description="Basic and acidic residues" evidence="1">
    <location>
        <begin position="1653"/>
        <end position="1667"/>
    </location>
</feature>
<dbReference type="InterPro" id="IPR032675">
    <property type="entry name" value="LRR_dom_sf"/>
</dbReference>
<reference evidence="2 3" key="1">
    <citation type="submission" date="2024-04" db="EMBL/GenBank/DDBJ databases">
        <title>Tritrichomonas musculus Genome.</title>
        <authorList>
            <person name="Alves-Ferreira E."/>
            <person name="Grigg M."/>
            <person name="Lorenzi H."/>
            <person name="Galac M."/>
        </authorList>
    </citation>
    <scope>NUCLEOTIDE SEQUENCE [LARGE SCALE GENOMIC DNA]</scope>
    <source>
        <strain evidence="2 3">EAF2021</strain>
    </source>
</reference>
<protein>
    <submittedName>
        <fullName evidence="2">Uncharacterized protein</fullName>
    </submittedName>
</protein>
<feature type="region of interest" description="Disordered" evidence="1">
    <location>
        <begin position="1134"/>
        <end position="1722"/>
    </location>
</feature>
<feature type="compositionally biased region" description="Basic and acidic residues" evidence="1">
    <location>
        <begin position="1528"/>
        <end position="1537"/>
    </location>
</feature>
<feature type="region of interest" description="Disordered" evidence="1">
    <location>
        <begin position="696"/>
        <end position="862"/>
    </location>
</feature>
<dbReference type="EMBL" id="JAPFFF010000006">
    <property type="protein sequence ID" value="KAK8888386.1"/>
    <property type="molecule type" value="Genomic_DNA"/>
</dbReference>
<feature type="compositionally biased region" description="Basic and acidic residues" evidence="1">
    <location>
        <begin position="1353"/>
        <end position="1380"/>
    </location>
</feature>
<feature type="compositionally biased region" description="Basic residues" evidence="1">
    <location>
        <begin position="1258"/>
        <end position="1275"/>
    </location>
</feature>
<sequence length="1811" mass="206360">MDGDVKSAEDLVSQLNLQVLKSYKVEISSNNKEWDNYILVITNSQFILCQYEKLDSYFWKTISRFEYNTNKLYINFEEKGYIIQSRNILNLASDLCEVFQRVLLPTELARIDFSIINTPLVGVGTESVDSRYLMQNAENLSSGECKKVISSLSKYGNPLFRISNASEVGFFLPVYLDVLPFIKTLKTIEIPIIGVDYMKLISNFPLELRYAHKIEINGSIGAILFTFLERLKQNQKQSKLNSLSFSLSNFNRNDLTAIAKAITGGPINSIEFHRAFHQSSSSFFYSSFLSHQINGLLWILNLDRTTGLDLKKLFPKIRNVPFVSLAYCHLDIIETLTVASQSKMEKLTILNLSGNNTVSSSLEKVENLMEVKSLKKLILDDINWSDHFTSQFLSVIFDRYQNNFSLSLSNGKASKEEWSEVFDFFKDSQYNGLIGFSWCNNPINTKLFQFLRRNDHLRRIDFDLCFTENSADLVDDFSSLVKDLPDLRILSAAGSKEKHIGHDVAKVIESCTGHKSIHTLNVPYSYGGDDSLPLFESLIESTPTLKIINFECLGLTDHSAFLDVMMKLSQKKLKVSFPTEDLKGFRNLISKDDQEALKNAYRISYRDPPFSDDQKFAIPQANEPLLNKKRLYYKYYKKPSFPSYVTDKTIQKLKLELVSIPDKISDKPNFDKLLNSSSSLQAKSEKKKPQIMFQTGRPIYNSNNSNGSLTKVNSKLNRKRTNDDEDDEDDQSTSTDKNRLESVPESEHPFESVDEYGYSDPNDKEGPNQRSNPNKPKPTIVDRTTDLSPKETPEEENNEVKIDLDDNSFSSISYNNVDQYSRRSNNLPKNLPKNCPFPDFDSEEVYDQSPIKSPNSSKVTATEVDNYDSLSETDSIDGVVFEASPIFKNKKYNFSSEIFRTEESSEVKSVKNKKDKKEPVKVVQKEVDPEFEEEEEEGEMQFFPEGNKEPEKKEKEVENIDMDNSLDSSVFALGNLKFEEDSNNFDSNVFAYGNYKFEEASNNFDSDPHLVNKEAKLGESDKFVPKQNHSVPKDNNKQTIQKSPKKTSSPKGSPKDAKNSPSQKGNQKQTNSKNSDDDDDDNYKFDLDDEYFANGKSNAATKAGKGDGSDEEKSNELDSLEDNFLIDIEKYGFSEDKSNNFDSNEKFGSQPAGNESSQNKEKSGNSEYDSEEADTGVTLSETYESSEVHNDKDKDKSLVIEIEQQNNDPIEVVIGSPKNKEKVKSPTKVANSKTKSKQIENGNQPDKSGIEKKDGNQKKNKAKTKSKITKKRESRKSREIENDDVQRIEDKEDYIENENMELLKRSNSIRNDNDDSNEYDSDDQKEGDAQMLEERNSNEIQFEEEESDQFGSDNKKEEIENTKEIEKSDSKEGNLEHENEINDGFDDQEEVNQNKPARSKEEADDIIKEIEPTKSKEIEDEIPEEIEDNQQSQPTNSKDEIDENAKKIKPTKSRDIDNKTPEGIEDNKQIRPANSKDKIDNKNTTIKPTKSKDIDNEIPEEIENTQQNQPTHSKDEIDQNAKKIKPAKSKEEVDDKTKKIKPTKSKDVDNEIPEEIENAQQKSKEKLENAKKIKPTKSKEEVDDKTKKIKPTKSKDVDNEIPEEIENARQKSKEKLENAKKIKPTKSRDIENGYQAGAIPTNNNREIEEDGTHDEKKAPTKIFESKGTEANLLSSSSSSTPLNKLTKLSEEETSRNDHDELEILQTSSDNDEEPMTPTTPKLSLFSKNIISFNDEGDFYSSNTISRSAQATPKSTNAAAQGTCGDHDWTFPIYFNMKPDLSEFKKIEEEYAPNILYDNLYNEKRFSSKNKK</sequence>
<dbReference type="SUPFAM" id="SSF52047">
    <property type="entry name" value="RNI-like"/>
    <property type="match status" value="1"/>
</dbReference>
<dbReference type="Proteomes" id="UP001470230">
    <property type="component" value="Unassembled WGS sequence"/>
</dbReference>
<feature type="compositionally biased region" description="Acidic residues" evidence="1">
    <location>
        <begin position="1381"/>
        <end position="1390"/>
    </location>
</feature>
<organism evidence="2 3">
    <name type="scientific">Tritrichomonas musculus</name>
    <dbReference type="NCBI Taxonomy" id="1915356"/>
    <lineage>
        <taxon>Eukaryota</taxon>
        <taxon>Metamonada</taxon>
        <taxon>Parabasalia</taxon>
        <taxon>Tritrichomonadida</taxon>
        <taxon>Tritrichomonadidae</taxon>
        <taxon>Tritrichomonas</taxon>
    </lineage>
</organism>
<accession>A0ABR2KBA0</accession>
<feature type="compositionally biased region" description="Basic and acidic residues" evidence="1">
    <location>
        <begin position="1687"/>
        <end position="1698"/>
    </location>
</feature>
<feature type="compositionally biased region" description="Basic and acidic residues" evidence="1">
    <location>
        <begin position="1006"/>
        <end position="1024"/>
    </location>
</feature>
<feature type="compositionally biased region" description="Basic and acidic residues" evidence="1">
    <location>
        <begin position="1276"/>
        <end position="1290"/>
    </location>
</feature>
<comment type="caution">
    <text evidence="2">The sequence shown here is derived from an EMBL/GenBank/DDBJ whole genome shotgun (WGS) entry which is preliminary data.</text>
</comment>
<proteinExistence type="predicted"/>
<feature type="compositionally biased region" description="Acidic residues" evidence="1">
    <location>
        <begin position="1418"/>
        <end position="1428"/>
    </location>
</feature>
<feature type="compositionally biased region" description="Polar residues" evidence="1">
    <location>
        <begin position="1228"/>
        <end position="1246"/>
    </location>
</feature>
<feature type="compositionally biased region" description="Basic and acidic residues" evidence="1">
    <location>
        <begin position="783"/>
        <end position="804"/>
    </location>
</feature>
<feature type="compositionally biased region" description="Basic and acidic residues" evidence="1">
    <location>
        <begin position="1562"/>
        <end position="1586"/>
    </location>
</feature>
<evidence type="ECO:0000313" key="2">
    <source>
        <dbReference type="EMBL" id="KAK8888386.1"/>
    </source>
</evidence>
<feature type="compositionally biased region" description="Basic and acidic residues" evidence="1">
    <location>
        <begin position="946"/>
        <end position="958"/>
    </location>
</feature>
<gene>
    <name evidence="2" type="ORF">M9Y10_039456</name>
</gene>
<feature type="compositionally biased region" description="Basic and acidic residues" evidence="1">
    <location>
        <begin position="1322"/>
        <end position="1337"/>
    </location>
</feature>
<dbReference type="Gene3D" id="3.80.10.10">
    <property type="entry name" value="Ribonuclease Inhibitor"/>
    <property type="match status" value="1"/>
</dbReference>
<feature type="compositionally biased region" description="Acidic residues" evidence="1">
    <location>
        <begin position="1076"/>
        <end position="1091"/>
    </location>
</feature>
<feature type="compositionally biased region" description="Basic and acidic residues" evidence="1">
    <location>
        <begin position="1104"/>
        <end position="1116"/>
    </location>
</feature>
<feature type="compositionally biased region" description="Basic and acidic residues" evidence="1">
    <location>
        <begin position="1398"/>
        <end position="1417"/>
    </location>
</feature>
<feature type="compositionally biased region" description="Basic and acidic residues" evidence="1">
    <location>
        <begin position="1606"/>
        <end position="1631"/>
    </location>
</feature>
<feature type="compositionally biased region" description="Basic and acidic residues" evidence="1">
    <location>
        <begin position="1437"/>
        <end position="1481"/>
    </location>
</feature>
<feature type="region of interest" description="Disordered" evidence="1">
    <location>
        <begin position="907"/>
        <end position="961"/>
    </location>
</feature>
<feature type="compositionally biased region" description="Basic and acidic residues" evidence="1">
    <location>
        <begin position="915"/>
        <end position="928"/>
    </location>
</feature>
<name>A0ABR2KBA0_9EUKA</name>
<feature type="compositionally biased region" description="Acidic residues" evidence="1">
    <location>
        <begin position="929"/>
        <end position="939"/>
    </location>
</feature>
<evidence type="ECO:0000256" key="1">
    <source>
        <dbReference type="SAM" id="MobiDB-lite"/>
    </source>
</evidence>
<feature type="compositionally biased region" description="Polar residues" evidence="1">
    <location>
        <begin position="1059"/>
        <end position="1073"/>
    </location>
</feature>
<feature type="compositionally biased region" description="Low complexity" evidence="1">
    <location>
        <begin position="825"/>
        <end position="834"/>
    </location>
</feature>
<feature type="region of interest" description="Disordered" evidence="1">
    <location>
        <begin position="1000"/>
        <end position="1121"/>
    </location>
</feature>
<keyword evidence="3" id="KW-1185">Reference proteome</keyword>
<feature type="compositionally biased region" description="Basic and acidic residues" evidence="1">
    <location>
        <begin position="1248"/>
        <end position="1257"/>
    </location>
</feature>
<feature type="compositionally biased region" description="Basic and acidic residues" evidence="1">
    <location>
        <begin position="1186"/>
        <end position="1198"/>
    </location>
</feature>
<evidence type="ECO:0000313" key="3">
    <source>
        <dbReference type="Proteomes" id="UP001470230"/>
    </source>
</evidence>
<feature type="compositionally biased region" description="Basic and acidic residues" evidence="1">
    <location>
        <begin position="736"/>
        <end position="751"/>
    </location>
</feature>
<feature type="compositionally biased region" description="Polar residues" evidence="1">
    <location>
        <begin position="807"/>
        <end position="824"/>
    </location>
</feature>
<feature type="compositionally biased region" description="Basic and acidic residues" evidence="1">
    <location>
        <begin position="1134"/>
        <end position="1145"/>
    </location>
</feature>
<feature type="compositionally biased region" description="Basic and acidic residues" evidence="1">
    <location>
        <begin position="1512"/>
        <end position="1521"/>
    </location>
</feature>